<proteinExistence type="predicted"/>
<accession>A0A418MI88</accession>
<dbReference type="OrthoDB" id="9816120at2"/>
<dbReference type="Proteomes" id="UP000283523">
    <property type="component" value="Unassembled WGS sequence"/>
</dbReference>
<reference evidence="4 5" key="1">
    <citation type="submission" date="2018-08" db="EMBL/GenBank/DDBJ databases">
        <title>Fibrisoma montanum sp. nov., isolated from Danxia mountain soil.</title>
        <authorList>
            <person name="Huang Y."/>
        </authorList>
    </citation>
    <scope>NUCLEOTIDE SEQUENCE [LARGE SCALE GENOMIC DNA]</scope>
    <source>
        <strain evidence="4 5">HYT19</strain>
    </source>
</reference>
<dbReference type="Gene3D" id="2.130.10.130">
    <property type="entry name" value="Integrin alpha, N-terminal"/>
    <property type="match status" value="2"/>
</dbReference>
<dbReference type="InterPro" id="IPR013517">
    <property type="entry name" value="FG-GAP"/>
</dbReference>
<evidence type="ECO:0000256" key="2">
    <source>
        <dbReference type="SAM" id="SignalP"/>
    </source>
</evidence>
<feature type="signal peptide" evidence="2">
    <location>
        <begin position="1"/>
        <end position="18"/>
    </location>
</feature>
<dbReference type="Pfam" id="PF13517">
    <property type="entry name" value="FG-GAP_3"/>
    <property type="match status" value="2"/>
</dbReference>
<dbReference type="NCBIfam" id="TIGR04183">
    <property type="entry name" value="Por_Secre_tail"/>
    <property type="match status" value="1"/>
</dbReference>
<dbReference type="AlphaFoldDB" id="A0A418MI88"/>
<evidence type="ECO:0000313" key="4">
    <source>
        <dbReference type="EMBL" id="RIV27145.1"/>
    </source>
</evidence>
<evidence type="ECO:0000259" key="3">
    <source>
        <dbReference type="Pfam" id="PF18962"/>
    </source>
</evidence>
<dbReference type="PANTHER" id="PTHR44103:SF1">
    <property type="entry name" value="PROPROTEIN CONVERTASE P"/>
    <property type="match status" value="1"/>
</dbReference>
<gene>
    <name evidence="4" type="ORF">DYU11_02175</name>
</gene>
<dbReference type="Pfam" id="PF18962">
    <property type="entry name" value="Por_Secre_tail"/>
    <property type="match status" value="1"/>
</dbReference>
<evidence type="ECO:0000256" key="1">
    <source>
        <dbReference type="ARBA" id="ARBA00022729"/>
    </source>
</evidence>
<protein>
    <submittedName>
        <fullName evidence="4">T9SS C-terminal target domain-containing protein</fullName>
    </submittedName>
</protein>
<comment type="caution">
    <text evidence="4">The sequence shown here is derived from an EMBL/GenBank/DDBJ whole genome shotgun (WGS) entry which is preliminary data.</text>
</comment>
<sequence length="742" mass="81440">MKKRFTLLLCLLPFCIQAQSGAPSGFGFRYDLTPSVSIDGRILPNPWVGGLNATQYSTVRMNGDTREDLVVFDRTTNKISTFIAVENPAGGITWQYAPEYEAVFPLTDNWLQLVDYDMDGRKDLFVSGRGQIFVFRNEFQNGRLAFAAKADTVLAEGFSSVLPLYVSNSDIPALTDYDDDGDIDVLAYDVPGSFISYFRNMSMERRQKPGLEFKRIGLCWGRFSSNQFCNDFTFGLQCEGETGQDVPVNGARVMHTGNTLTILDTDGDGKKDLLLGHVSCQNITRLRSGGPNNESAAYVGFDSLFPAQNPVIFPAFPATFWEDVDGDGIKDLLASPNVSFNEGQLMDFRASGWFYKNQGTNQLPDFRLVQKDFLQHDMLDLGENAAPALADLDGDGDADLLVGYSGERVGTTYRAGLWYFENKGTPAKPAFERTSTDYLGLRQSLVLSDVVPAFTDVDGNGSLDLVLTGTGIRTLEIRVLFNQAGPGAAARYDLGSAVTWPTPEGVGPGDLPTVTDVDRDGRPDLLIGKSEGTIQYYRNTGTPTSPALQLQNQQFGGFRIDTEIRARSLVLADLNGDRINELVAATHNGQVRIYRMPERADQPLTLLDSLPGIGLPGTGLRAALADLDGDQLPDLMLGSLAGGVRYLKNTSQKQVVTALPGEEITQPWAYPNPTNRYLTVRVPYDGRIELVSMSGQLVRPSQAVRSSTETIVDLGTLPDGMYFLRLQTENRSARVQKIVVWK</sequence>
<dbReference type="PANTHER" id="PTHR44103">
    <property type="entry name" value="PROPROTEIN CONVERTASE P"/>
    <property type="match status" value="1"/>
</dbReference>
<feature type="chain" id="PRO_5019315840" evidence="2">
    <location>
        <begin position="19"/>
        <end position="742"/>
    </location>
</feature>
<organism evidence="4 5">
    <name type="scientific">Fibrisoma montanum</name>
    <dbReference type="NCBI Taxonomy" id="2305895"/>
    <lineage>
        <taxon>Bacteria</taxon>
        <taxon>Pseudomonadati</taxon>
        <taxon>Bacteroidota</taxon>
        <taxon>Cytophagia</taxon>
        <taxon>Cytophagales</taxon>
        <taxon>Spirosomataceae</taxon>
        <taxon>Fibrisoma</taxon>
    </lineage>
</organism>
<dbReference type="EMBL" id="QXED01000001">
    <property type="protein sequence ID" value="RIV27145.1"/>
    <property type="molecule type" value="Genomic_DNA"/>
</dbReference>
<dbReference type="InterPro" id="IPR026444">
    <property type="entry name" value="Secre_tail"/>
</dbReference>
<keyword evidence="1 2" id="KW-0732">Signal</keyword>
<dbReference type="SUPFAM" id="SSF69318">
    <property type="entry name" value="Integrin alpha N-terminal domain"/>
    <property type="match status" value="2"/>
</dbReference>
<name>A0A418MI88_9BACT</name>
<dbReference type="RefSeq" id="WP_119665996.1">
    <property type="nucleotide sequence ID" value="NZ_QXED01000001.1"/>
</dbReference>
<evidence type="ECO:0000313" key="5">
    <source>
        <dbReference type="Proteomes" id="UP000283523"/>
    </source>
</evidence>
<feature type="domain" description="Secretion system C-terminal sorting" evidence="3">
    <location>
        <begin position="670"/>
        <end position="740"/>
    </location>
</feature>
<dbReference type="InterPro" id="IPR028994">
    <property type="entry name" value="Integrin_alpha_N"/>
</dbReference>
<keyword evidence="5" id="KW-1185">Reference proteome</keyword>